<feature type="compositionally biased region" description="Polar residues" evidence="1">
    <location>
        <begin position="1"/>
        <end position="18"/>
    </location>
</feature>
<dbReference type="InterPro" id="IPR012338">
    <property type="entry name" value="Beta-lactam/transpept-like"/>
</dbReference>
<dbReference type="PANTHER" id="PTHR43283:SF7">
    <property type="entry name" value="BETA-LACTAMASE-RELATED DOMAIN-CONTAINING PROTEIN"/>
    <property type="match status" value="1"/>
</dbReference>
<dbReference type="GO" id="GO:0016787">
    <property type="term" value="F:hydrolase activity"/>
    <property type="evidence" value="ECO:0007669"/>
    <property type="project" value="UniProtKB-KW"/>
</dbReference>
<dbReference type="Pfam" id="PF00144">
    <property type="entry name" value="Beta-lactamase"/>
    <property type="match status" value="1"/>
</dbReference>
<reference evidence="3 4" key="1">
    <citation type="submission" date="2019-01" db="EMBL/GenBank/DDBJ databases">
        <title>Novel species of Nocardioides.</title>
        <authorList>
            <person name="Liu Q."/>
            <person name="Xin Y.-H."/>
        </authorList>
    </citation>
    <scope>NUCLEOTIDE SEQUENCE [LARGE SCALE GENOMIC DNA]</scope>
    <source>
        <strain evidence="3 4">CGMCC 4.6882</strain>
    </source>
</reference>
<dbReference type="SUPFAM" id="SSF56601">
    <property type="entry name" value="beta-lactamase/transpeptidase-like"/>
    <property type="match status" value="1"/>
</dbReference>
<keyword evidence="3" id="KW-0378">Hydrolase</keyword>
<proteinExistence type="predicted"/>
<sequence>MIHVPTTSKAGSRLSTLRFTDPQHEPGWRHVVVPAADPRPLASAPRACEVSVAGAGRRHTLPEWNDATWTTSLLVLERGTVVHEEYSDRDGAAGVGPQTLFLGASMTKSVLAHLVGRAVTDGGLGLDDPVTRYVPELTGSGYDGTTVRDVLTMTSGVDWVEDHRDPGSLASRLLGCFPDGDSRALLREVRPGVAPGTRWVYNTADSQVLDWVRERATGRVYADDVARLWRDLGCTSAAVVAVDRTGTALAGGGLAATARDWARIALLAVDGTTDDGTRLLDPGWVAAAARSSYGFTGVGRLPSSITTLAGFGLHWWPLDDEGVRLTADGSRGQFAAADRHTGAVVVKTSLWPYDDFLVDRQARDLSYLGLHALLDLLAPTETHLKEHHP</sequence>
<dbReference type="AlphaFoldDB" id="A0A4Q2RY70"/>
<comment type="caution">
    <text evidence="3">The sequence shown here is derived from an EMBL/GenBank/DDBJ whole genome shotgun (WGS) entry which is preliminary data.</text>
</comment>
<feature type="region of interest" description="Disordered" evidence="1">
    <location>
        <begin position="1"/>
        <end position="20"/>
    </location>
</feature>
<dbReference type="OrthoDB" id="9773047at2"/>
<dbReference type="InterPro" id="IPR001466">
    <property type="entry name" value="Beta-lactam-related"/>
</dbReference>
<accession>A0A4Q2RY70</accession>
<evidence type="ECO:0000313" key="4">
    <source>
        <dbReference type="Proteomes" id="UP000294071"/>
    </source>
</evidence>
<dbReference type="Proteomes" id="UP000294071">
    <property type="component" value="Unassembled WGS sequence"/>
</dbReference>
<evidence type="ECO:0000256" key="1">
    <source>
        <dbReference type="SAM" id="MobiDB-lite"/>
    </source>
</evidence>
<gene>
    <name evidence="3" type="ORF">EUA93_00335</name>
</gene>
<keyword evidence="4" id="KW-1185">Reference proteome</keyword>
<protein>
    <submittedName>
        <fullName evidence="3">Class A beta-lactamase-related serine hydrolase</fullName>
    </submittedName>
</protein>
<name>A0A4Q2RY70_9ACTN</name>
<dbReference type="Gene3D" id="3.40.710.10">
    <property type="entry name" value="DD-peptidase/beta-lactamase superfamily"/>
    <property type="match status" value="1"/>
</dbReference>
<organism evidence="3 4">
    <name type="scientific">Nocardioides oleivorans</name>
    <dbReference type="NCBI Taxonomy" id="273676"/>
    <lineage>
        <taxon>Bacteria</taxon>
        <taxon>Bacillati</taxon>
        <taxon>Actinomycetota</taxon>
        <taxon>Actinomycetes</taxon>
        <taxon>Propionibacteriales</taxon>
        <taxon>Nocardioidaceae</taxon>
        <taxon>Nocardioides</taxon>
    </lineage>
</organism>
<evidence type="ECO:0000259" key="2">
    <source>
        <dbReference type="Pfam" id="PF00144"/>
    </source>
</evidence>
<dbReference type="InterPro" id="IPR050789">
    <property type="entry name" value="Diverse_Enzym_Activities"/>
</dbReference>
<evidence type="ECO:0000313" key="3">
    <source>
        <dbReference type="EMBL" id="RYB92934.1"/>
    </source>
</evidence>
<dbReference type="PANTHER" id="PTHR43283">
    <property type="entry name" value="BETA-LACTAMASE-RELATED"/>
    <property type="match status" value="1"/>
</dbReference>
<dbReference type="EMBL" id="SDWT01000001">
    <property type="protein sequence ID" value="RYB92934.1"/>
    <property type="molecule type" value="Genomic_DNA"/>
</dbReference>
<feature type="domain" description="Beta-lactamase-related" evidence="2">
    <location>
        <begin position="72"/>
        <end position="361"/>
    </location>
</feature>